<dbReference type="PANTHER" id="PTHR37984">
    <property type="entry name" value="PROTEIN CBG26694"/>
    <property type="match status" value="1"/>
</dbReference>
<dbReference type="InterPro" id="IPR050951">
    <property type="entry name" value="Retrovirus_Pol_polyprotein"/>
</dbReference>
<protein>
    <submittedName>
        <fullName evidence="2">Transposon Tf2-9 poly</fullName>
    </submittedName>
</protein>
<dbReference type="InterPro" id="IPR001584">
    <property type="entry name" value="Integrase_cat-core"/>
</dbReference>
<dbReference type="OrthoDB" id="10058156at2759"/>
<gene>
    <name evidence="2" type="ORF">PACLA_8A042858</name>
</gene>
<proteinExistence type="predicted"/>
<accession>A0A6S7JX51</accession>
<feature type="region of interest" description="Disordered" evidence="1">
    <location>
        <begin position="96"/>
        <end position="120"/>
    </location>
</feature>
<reference evidence="2" key="1">
    <citation type="submission" date="2020-04" db="EMBL/GenBank/DDBJ databases">
        <authorList>
            <person name="Alioto T."/>
            <person name="Alioto T."/>
            <person name="Gomez Garrido J."/>
        </authorList>
    </citation>
    <scope>NUCLEOTIDE SEQUENCE</scope>
    <source>
        <strain evidence="2">A484AB</strain>
    </source>
</reference>
<organism evidence="2 3">
    <name type="scientific">Paramuricea clavata</name>
    <name type="common">Red gorgonian</name>
    <name type="synonym">Violescent sea-whip</name>
    <dbReference type="NCBI Taxonomy" id="317549"/>
    <lineage>
        <taxon>Eukaryota</taxon>
        <taxon>Metazoa</taxon>
        <taxon>Cnidaria</taxon>
        <taxon>Anthozoa</taxon>
        <taxon>Octocorallia</taxon>
        <taxon>Malacalcyonacea</taxon>
        <taxon>Plexauridae</taxon>
        <taxon>Paramuricea</taxon>
    </lineage>
</organism>
<dbReference type="AlphaFoldDB" id="A0A6S7JX51"/>
<comment type="caution">
    <text evidence="2">The sequence shown here is derived from an EMBL/GenBank/DDBJ whole genome shotgun (WGS) entry which is preliminary data.</text>
</comment>
<evidence type="ECO:0000313" key="2">
    <source>
        <dbReference type="EMBL" id="CAB4020601.1"/>
    </source>
</evidence>
<name>A0A6S7JX51_PARCT</name>
<dbReference type="PROSITE" id="PS50994">
    <property type="entry name" value="INTEGRASE"/>
    <property type="match status" value="1"/>
</dbReference>
<dbReference type="Proteomes" id="UP001152795">
    <property type="component" value="Unassembled WGS sequence"/>
</dbReference>
<keyword evidence="3" id="KW-1185">Reference proteome</keyword>
<dbReference type="PANTHER" id="PTHR37984:SF11">
    <property type="entry name" value="INTEGRASE CATALYTIC DOMAIN-CONTAINING PROTEIN"/>
    <property type="match status" value="1"/>
</dbReference>
<dbReference type="InterPro" id="IPR012337">
    <property type="entry name" value="RNaseH-like_sf"/>
</dbReference>
<dbReference type="GO" id="GO:0003676">
    <property type="term" value="F:nucleic acid binding"/>
    <property type="evidence" value="ECO:0007669"/>
    <property type="project" value="InterPro"/>
</dbReference>
<dbReference type="Gene3D" id="3.30.420.10">
    <property type="entry name" value="Ribonuclease H-like superfamily/Ribonuclease H"/>
    <property type="match status" value="1"/>
</dbReference>
<sequence>VMKTDNGSPFNSNSFAHFAFYSGFTHRQITPRWPRPNAQAESFNKSLMKAARAATVEIKCWKQNLHKFLCQYRATLHPSTGFSPYHLMFGCASQTRLPPPPKRPKLNTRQAEIKTEPRQT</sequence>
<feature type="non-terminal residue" evidence="2">
    <location>
        <position position="1"/>
    </location>
</feature>
<dbReference type="EMBL" id="CACRXK020011040">
    <property type="protein sequence ID" value="CAB4020601.1"/>
    <property type="molecule type" value="Genomic_DNA"/>
</dbReference>
<dbReference type="GO" id="GO:0015074">
    <property type="term" value="P:DNA integration"/>
    <property type="evidence" value="ECO:0007669"/>
    <property type="project" value="InterPro"/>
</dbReference>
<evidence type="ECO:0000256" key="1">
    <source>
        <dbReference type="SAM" id="MobiDB-lite"/>
    </source>
</evidence>
<dbReference type="InterPro" id="IPR036397">
    <property type="entry name" value="RNaseH_sf"/>
</dbReference>
<feature type="compositionally biased region" description="Basic and acidic residues" evidence="1">
    <location>
        <begin position="111"/>
        <end position="120"/>
    </location>
</feature>
<dbReference type="SUPFAM" id="SSF53098">
    <property type="entry name" value="Ribonuclease H-like"/>
    <property type="match status" value="1"/>
</dbReference>
<evidence type="ECO:0000313" key="3">
    <source>
        <dbReference type="Proteomes" id="UP001152795"/>
    </source>
</evidence>